<keyword evidence="7" id="KW-1185">Reference proteome</keyword>
<dbReference type="SMART" id="SM00249">
    <property type="entry name" value="PHD"/>
    <property type="match status" value="2"/>
</dbReference>
<evidence type="ECO:0000313" key="6">
    <source>
        <dbReference type="EMBL" id="ETO32928.1"/>
    </source>
</evidence>
<dbReference type="InterPro" id="IPR001965">
    <property type="entry name" value="Znf_PHD"/>
</dbReference>
<name>X6P483_RETFI</name>
<keyword evidence="3" id="KW-0862">Zinc</keyword>
<evidence type="ECO:0000256" key="2">
    <source>
        <dbReference type="ARBA" id="ARBA00022771"/>
    </source>
</evidence>
<dbReference type="InterPro" id="IPR019787">
    <property type="entry name" value="Znf_PHD-finger"/>
</dbReference>
<evidence type="ECO:0000259" key="5">
    <source>
        <dbReference type="PROSITE" id="PS50016"/>
    </source>
</evidence>
<dbReference type="Proteomes" id="UP000023152">
    <property type="component" value="Unassembled WGS sequence"/>
</dbReference>
<feature type="domain" description="PHD-type" evidence="5">
    <location>
        <begin position="171"/>
        <end position="227"/>
    </location>
</feature>
<gene>
    <name evidence="6" type="ORF">RFI_04191</name>
</gene>
<proteinExistence type="predicted"/>
<evidence type="ECO:0000256" key="1">
    <source>
        <dbReference type="ARBA" id="ARBA00022723"/>
    </source>
</evidence>
<dbReference type="AlphaFoldDB" id="X6P483"/>
<reference evidence="6 7" key="1">
    <citation type="journal article" date="2013" name="Curr. Biol.">
        <title>The Genome of the Foraminiferan Reticulomyxa filosa.</title>
        <authorList>
            <person name="Glockner G."/>
            <person name="Hulsmann N."/>
            <person name="Schleicher M."/>
            <person name="Noegel A.A."/>
            <person name="Eichinger L."/>
            <person name="Gallinger C."/>
            <person name="Pawlowski J."/>
            <person name="Sierra R."/>
            <person name="Euteneuer U."/>
            <person name="Pillet L."/>
            <person name="Moustafa A."/>
            <person name="Platzer M."/>
            <person name="Groth M."/>
            <person name="Szafranski K."/>
            <person name="Schliwa M."/>
        </authorList>
    </citation>
    <scope>NUCLEOTIDE SEQUENCE [LARGE SCALE GENOMIC DNA]</scope>
</reference>
<dbReference type="PROSITE" id="PS50016">
    <property type="entry name" value="ZF_PHD_2"/>
    <property type="match status" value="1"/>
</dbReference>
<protein>
    <submittedName>
        <fullName evidence="6">Jumonji/arid domain-containing protein</fullName>
    </submittedName>
</protein>
<dbReference type="Pfam" id="PF00628">
    <property type="entry name" value="PHD"/>
    <property type="match status" value="1"/>
</dbReference>
<dbReference type="GO" id="GO:0008270">
    <property type="term" value="F:zinc ion binding"/>
    <property type="evidence" value="ECO:0007669"/>
    <property type="project" value="UniProtKB-KW"/>
</dbReference>
<comment type="caution">
    <text evidence="6">The sequence shown here is derived from an EMBL/GenBank/DDBJ whole genome shotgun (WGS) entry which is preliminary data.</text>
</comment>
<dbReference type="OrthoDB" id="2270193at2759"/>
<keyword evidence="2 4" id="KW-0863">Zinc-finger</keyword>
<evidence type="ECO:0000256" key="3">
    <source>
        <dbReference type="ARBA" id="ARBA00022833"/>
    </source>
</evidence>
<evidence type="ECO:0000313" key="7">
    <source>
        <dbReference type="Proteomes" id="UP000023152"/>
    </source>
</evidence>
<sequence>MQQKYTEWGANELFNFLAHTENLSDVATKLHSLAIDGLNAAELARTPSLLKSKIGLAESQCTAFQEAIRKLQNLSMPLNDTTTYQTLRFVWSACNEHRLEQPSPAAFIEIWRQNYEQIFCLCWYSDDINDEASDVTCNEWDNDLNGANKSKATREVEMTSNMAHVIHNMDEISCLGCAEISDEPKFLLCDNVEEKCQNGAHIYCLDPPLSEVPPSEQKWFCPSCTGTKCLSTLLFSNLHNFCKFFISQKKKKFVKIGLSVIRNRCMYCQSQIYSGSYQIVQCVQDKCPQICHIECLIQIGFLEKPTQDKPLKRNSVAWKCPICYVQHFEIK</sequence>
<dbReference type="Gene3D" id="2.30.30.1150">
    <property type="match status" value="1"/>
</dbReference>
<accession>X6P483</accession>
<dbReference type="SUPFAM" id="SSF57903">
    <property type="entry name" value="FYVE/PHD zinc finger"/>
    <property type="match status" value="1"/>
</dbReference>
<organism evidence="6 7">
    <name type="scientific">Reticulomyxa filosa</name>
    <dbReference type="NCBI Taxonomy" id="46433"/>
    <lineage>
        <taxon>Eukaryota</taxon>
        <taxon>Sar</taxon>
        <taxon>Rhizaria</taxon>
        <taxon>Retaria</taxon>
        <taxon>Foraminifera</taxon>
        <taxon>Monothalamids</taxon>
        <taxon>Reticulomyxidae</taxon>
        <taxon>Reticulomyxa</taxon>
    </lineage>
</organism>
<evidence type="ECO:0000256" key="4">
    <source>
        <dbReference type="PROSITE-ProRule" id="PRU00146"/>
    </source>
</evidence>
<keyword evidence="1" id="KW-0479">Metal-binding</keyword>
<dbReference type="InterPro" id="IPR011011">
    <property type="entry name" value="Znf_FYVE_PHD"/>
</dbReference>
<dbReference type="EMBL" id="ASPP01003819">
    <property type="protein sequence ID" value="ETO32928.1"/>
    <property type="molecule type" value="Genomic_DNA"/>
</dbReference>